<evidence type="ECO:0000256" key="1">
    <source>
        <dbReference type="ARBA" id="ARBA00022801"/>
    </source>
</evidence>
<dbReference type="InterPro" id="IPR029058">
    <property type="entry name" value="AB_hydrolase_fold"/>
</dbReference>
<organism evidence="3 4">
    <name type="scientific">Celeribacter arenosi</name>
    <dbReference type="NCBI Taxonomy" id="792649"/>
    <lineage>
        <taxon>Bacteria</taxon>
        <taxon>Pseudomonadati</taxon>
        <taxon>Pseudomonadota</taxon>
        <taxon>Alphaproteobacteria</taxon>
        <taxon>Rhodobacterales</taxon>
        <taxon>Roseobacteraceae</taxon>
        <taxon>Celeribacter</taxon>
    </lineage>
</organism>
<dbReference type="Proteomes" id="UP001399917">
    <property type="component" value="Unassembled WGS sequence"/>
</dbReference>
<dbReference type="InterPro" id="IPR000073">
    <property type="entry name" value="AB_hydrolase_1"/>
</dbReference>
<sequence length="255" mass="27965">MLNIVLSGSPTERPPLLIAHGLFGSARNWSVIAKRLSDQRLVVTVDMRNHGESARFSTQSYADMAADLAEVLKVHGPAHVLGHSMGGKAAMMLALEHPEHLKSLIVADISPVTYGHDNTHLIDAMRKVDPKAVTRRSEADEILRPEIADDGVRAFLLQSIDIKNNKWLLNHDVLEAEMGSIVGWPDVSGRFEGPSFFLSGGESTYVSRDQRDATKALFPKAKFASIPGAGHWLHAEKPREFEAACRAWMEAVDAA</sequence>
<dbReference type="EMBL" id="BAABDF010000006">
    <property type="protein sequence ID" value="GAA3864742.1"/>
    <property type="molecule type" value="Genomic_DNA"/>
</dbReference>
<keyword evidence="1 3" id="KW-0378">Hydrolase</keyword>
<accession>A0ABP7K6D2</accession>
<dbReference type="GO" id="GO:0016787">
    <property type="term" value="F:hydrolase activity"/>
    <property type="evidence" value="ECO:0007669"/>
    <property type="project" value="UniProtKB-KW"/>
</dbReference>
<dbReference type="Gene3D" id="3.40.50.1820">
    <property type="entry name" value="alpha/beta hydrolase"/>
    <property type="match status" value="1"/>
</dbReference>
<reference evidence="4" key="1">
    <citation type="journal article" date="2019" name="Int. J. Syst. Evol. Microbiol.">
        <title>The Global Catalogue of Microorganisms (GCM) 10K type strain sequencing project: providing services to taxonomists for standard genome sequencing and annotation.</title>
        <authorList>
            <consortium name="The Broad Institute Genomics Platform"/>
            <consortium name="The Broad Institute Genome Sequencing Center for Infectious Disease"/>
            <person name="Wu L."/>
            <person name="Ma J."/>
        </authorList>
    </citation>
    <scope>NUCLEOTIDE SEQUENCE [LARGE SCALE GENOMIC DNA]</scope>
    <source>
        <strain evidence="4">JCM 17190</strain>
    </source>
</reference>
<dbReference type="PRINTS" id="PR00111">
    <property type="entry name" value="ABHYDROLASE"/>
</dbReference>
<proteinExistence type="predicted"/>
<keyword evidence="4" id="KW-1185">Reference proteome</keyword>
<dbReference type="Pfam" id="PF00561">
    <property type="entry name" value="Abhydrolase_1"/>
    <property type="match status" value="1"/>
</dbReference>
<protein>
    <submittedName>
        <fullName evidence="3">Alpha/beta fold hydrolase</fullName>
    </submittedName>
</protein>
<feature type="domain" description="AB hydrolase-1" evidence="2">
    <location>
        <begin position="14"/>
        <end position="238"/>
    </location>
</feature>
<comment type="caution">
    <text evidence="3">The sequence shown here is derived from an EMBL/GenBank/DDBJ whole genome shotgun (WGS) entry which is preliminary data.</text>
</comment>
<evidence type="ECO:0000313" key="3">
    <source>
        <dbReference type="EMBL" id="GAA3864742.1"/>
    </source>
</evidence>
<gene>
    <name evidence="3" type="ORF">GCM10022404_13800</name>
</gene>
<dbReference type="RefSeq" id="WP_344845517.1">
    <property type="nucleotide sequence ID" value="NZ_BAABDF010000006.1"/>
</dbReference>
<name>A0ABP7K6D2_9RHOB</name>
<dbReference type="PANTHER" id="PTHR46118:SF4">
    <property type="entry name" value="PROTEIN ABHD11"/>
    <property type="match status" value="1"/>
</dbReference>
<evidence type="ECO:0000313" key="4">
    <source>
        <dbReference type="Proteomes" id="UP001399917"/>
    </source>
</evidence>
<dbReference type="PANTHER" id="PTHR46118">
    <property type="entry name" value="PROTEIN ABHD11"/>
    <property type="match status" value="1"/>
</dbReference>
<evidence type="ECO:0000259" key="2">
    <source>
        <dbReference type="Pfam" id="PF00561"/>
    </source>
</evidence>
<dbReference type="SUPFAM" id="SSF53474">
    <property type="entry name" value="alpha/beta-Hydrolases"/>
    <property type="match status" value="1"/>
</dbReference>